<proteinExistence type="predicted"/>
<evidence type="ECO:0000313" key="1">
    <source>
        <dbReference type="EMBL" id="OYD23636.1"/>
    </source>
</evidence>
<keyword evidence="4" id="KW-1185">Reference proteome</keyword>
<reference evidence="2 4" key="2">
    <citation type="submission" date="2019-03" db="EMBL/GenBank/DDBJ databases">
        <title>Genomic Encyclopedia of Archaeal and Bacterial Type Strains, Phase II (KMG-II): from individual species to whole genera.</title>
        <authorList>
            <person name="Goeker M."/>
        </authorList>
    </citation>
    <scope>NUCLEOTIDE SEQUENCE [LARGE SCALE GENOMIC DNA]</scope>
    <source>
        <strain evidence="2 4">DSM 15594</strain>
    </source>
</reference>
<reference evidence="1 3" key="1">
    <citation type="submission" date="2017-08" db="EMBL/GenBank/DDBJ databases">
        <title>Draft Genome Sequence of the Marine Bacterium Oceanimonas baumannii ATCC 700832.</title>
        <authorList>
            <person name="Mcclelland W.D."/>
            <person name="Brennan M.A."/>
            <person name="Trachtenberg A.M."/>
            <person name="Maclea K.S."/>
        </authorList>
    </citation>
    <scope>NUCLEOTIDE SEQUENCE [LARGE SCALE GENOMIC DNA]</scope>
    <source>
        <strain evidence="1 3">ATCC 700832</strain>
    </source>
</reference>
<accession>A0A235CGP7</accession>
<evidence type="ECO:0000313" key="3">
    <source>
        <dbReference type="Proteomes" id="UP000243640"/>
    </source>
</evidence>
<dbReference type="Gene3D" id="2.40.50.660">
    <property type="match status" value="1"/>
</dbReference>
<dbReference type="OrthoDB" id="5917531at2"/>
<evidence type="ECO:0000313" key="2">
    <source>
        <dbReference type="EMBL" id="TDW55828.1"/>
    </source>
</evidence>
<comment type="caution">
    <text evidence="1">The sequence shown here is derived from an EMBL/GenBank/DDBJ whole genome shotgun (WGS) entry which is preliminary data.</text>
</comment>
<name>A0A235CGP7_9GAMM</name>
<dbReference type="EMBL" id="SODO01000016">
    <property type="protein sequence ID" value="TDW55828.1"/>
    <property type="molecule type" value="Genomic_DNA"/>
</dbReference>
<dbReference type="Pfam" id="PF10694">
    <property type="entry name" value="DUF2500"/>
    <property type="match status" value="1"/>
</dbReference>
<sequence length="117" mass="13965">MDRFVLWGIIIIAFVVVGQRLYRHFYDHIQPEHSLKVVITGKRIQEFMGRTPKEETELPPPRRQFYVSFSPRHEQEREFQVSEHLYEQLILNSSGTLVFRGRRFIAFEPDDISLDSD</sequence>
<dbReference type="Proteomes" id="UP000295058">
    <property type="component" value="Unassembled WGS sequence"/>
</dbReference>
<dbReference type="RefSeq" id="WP_094278708.1">
    <property type="nucleotide sequence ID" value="NZ_JBLWZI010000006.1"/>
</dbReference>
<evidence type="ECO:0000313" key="4">
    <source>
        <dbReference type="Proteomes" id="UP000295058"/>
    </source>
</evidence>
<dbReference type="AlphaFoldDB" id="A0A235CGP7"/>
<dbReference type="InterPro" id="IPR019635">
    <property type="entry name" value="DUF2500"/>
</dbReference>
<protein>
    <submittedName>
        <fullName evidence="2">Uncharacterized protein DUF2500</fullName>
    </submittedName>
</protein>
<dbReference type="EMBL" id="NQJF01000009">
    <property type="protein sequence ID" value="OYD23636.1"/>
    <property type="molecule type" value="Genomic_DNA"/>
</dbReference>
<gene>
    <name evidence="1" type="ORF">B6S09_11900</name>
    <name evidence="2" type="ORF">LY04_03155</name>
</gene>
<dbReference type="Proteomes" id="UP000243640">
    <property type="component" value="Unassembled WGS sequence"/>
</dbReference>
<organism evidence="1 3">
    <name type="scientific">Oceanimonas baumannii</name>
    <dbReference type="NCBI Taxonomy" id="129578"/>
    <lineage>
        <taxon>Bacteria</taxon>
        <taxon>Pseudomonadati</taxon>
        <taxon>Pseudomonadota</taxon>
        <taxon>Gammaproteobacteria</taxon>
        <taxon>Aeromonadales</taxon>
        <taxon>Aeromonadaceae</taxon>
        <taxon>Oceanimonas</taxon>
    </lineage>
</organism>